<reference evidence="1" key="1">
    <citation type="submission" date="2020-02" db="EMBL/GenBank/DDBJ databases">
        <authorList>
            <person name="Palmer J.M."/>
        </authorList>
    </citation>
    <scope>NUCLEOTIDE SEQUENCE</scope>
    <source>
        <strain evidence="1">EPUS1.4</strain>
        <tissue evidence="1">Thallus</tissue>
    </source>
</reference>
<dbReference type="Proteomes" id="UP000606974">
    <property type="component" value="Unassembled WGS sequence"/>
</dbReference>
<name>A0A8H7E5E8_9EURO</name>
<dbReference type="EMBL" id="JAACFV010000023">
    <property type="protein sequence ID" value="KAF7511119.1"/>
    <property type="molecule type" value="Genomic_DNA"/>
</dbReference>
<protein>
    <submittedName>
        <fullName evidence="1">Uncharacterized protein</fullName>
    </submittedName>
</protein>
<accession>A0A8H7E5E8</accession>
<organism evidence="1 2">
    <name type="scientific">Endocarpon pusillum</name>
    <dbReference type="NCBI Taxonomy" id="364733"/>
    <lineage>
        <taxon>Eukaryota</taxon>
        <taxon>Fungi</taxon>
        <taxon>Dikarya</taxon>
        <taxon>Ascomycota</taxon>
        <taxon>Pezizomycotina</taxon>
        <taxon>Eurotiomycetes</taxon>
        <taxon>Chaetothyriomycetidae</taxon>
        <taxon>Verrucariales</taxon>
        <taxon>Verrucariaceae</taxon>
        <taxon>Endocarpon</taxon>
    </lineage>
</organism>
<proteinExistence type="predicted"/>
<sequence>MRWTVLWAAGEEELDPGGLSYSRAACPWYASCIQVSGLDKIRLPVTVQDLWLGKLSRKREFGA</sequence>
<keyword evidence="2" id="KW-1185">Reference proteome</keyword>
<dbReference type="AlphaFoldDB" id="A0A8H7E5E8"/>
<evidence type="ECO:0000313" key="1">
    <source>
        <dbReference type="EMBL" id="KAF7511119.1"/>
    </source>
</evidence>
<gene>
    <name evidence="1" type="ORF">GJ744_005350</name>
</gene>
<comment type="caution">
    <text evidence="1">The sequence shown here is derived from an EMBL/GenBank/DDBJ whole genome shotgun (WGS) entry which is preliminary data.</text>
</comment>
<evidence type="ECO:0000313" key="2">
    <source>
        <dbReference type="Proteomes" id="UP000606974"/>
    </source>
</evidence>